<dbReference type="SUPFAM" id="SSF55729">
    <property type="entry name" value="Acyl-CoA N-acyltransferases (Nat)"/>
    <property type="match status" value="1"/>
</dbReference>
<dbReference type="Gene3D" id="3.40.630.30">
    <property type="match status" value="1"/>
</dbReference>
<accession>A0ABW5WZ38</accession>
<dbReference type="Proteomes" id="UP001597519">
    <property type="component" value="Unassembled WGS sequence"/>
</dbReference>
<evidence type="ECO:0000313" key="3">
    <source>
        <dbReference type="Proteomes" id="UP001597519"/>
    </source>
</evidence>
<gene>
    <name evidence="2" type="ORF">ACFSX4_07995</name>
</gene>
<dbReference type="InterPro" id="IPR000182">
    <property type="entry name" value="GNAT_dom"/>
</dbReference>
<comment type="caution">
    <text evidence="2">The sequence shown here is derived from an EMBL/GenBank/DDBJ whole genome shotgun (WGS) entry which is preliminary data.</text>
</comment>
<dbReference type="EMBL" id="JBHUOQ010000001">
    <property type="protein sequence ID" value="MFD2830413.1"/>
    <property type="molecule type" value="Genomic_DNA"/>
</dbReference>
<sequence length="152" mass="17249">MSDFIIKCIRECPEYIEEAAGWFAGKWDVPVEAYSESMKASVEDSRSIPEWYVVFHHGSLIAGAGVIDNDFHDRKDLAPNLCALYVEENYRSRGIAGEILKFARKDLGDKGINTLYLVTDHTGLYEKYGWEFHTVVNDDEGTALRMYAAETL</sequence>
<dbReference type="PROSITE" id="PS51186">
    <property type="entry name" value="GNAT"/>
    <property type="match status" value="1"/>
</dbReference>
<dbReference type="EC" id="2.3.-.-" evidence="2"/>
<dbReference type="GO" id="GO:0016746">
    <property type="term" value="F:acyltransferase activity"/>
    <property type="evidence" value="ECO:0007669"/>
    <property type="project" value="UniProtKB-KW"/>
</dbReference>
<feature type="domain" description="N-acetyltransferase" evidence="1">
    <location>
        <begin position="4"/>
        <end position="151"/>
    </location>
</feature>
<evidence type="ECO:0000313" key="2">
    <source>
        <dbReference type="EMBL" id="MFD2830413.1"/>
    </source>
</evidence>
<proteinExistence type="predicted"/>
<organism evidence="2 3">
    <name type="scientific">Corticicoccus populi</name>
    <dbReference type="NCBI Taxonomy" id="1812821"/>
    <lineage>
        <taxon>Bacteria</taxon>
        <taxon>Bacillati</taxon>
        <taxon>Bacillota</taxon>
        <taxon>Bacilli</taxon>
        <taxon>Bacillales</taxon>
        <taxon>Staphylococcaceae</taxon>
        <taxon>Corticicoccus</taxon>
    </lineage>
</organism>
<protein>
    <submittedName>
        <fullName evidence="2">GNAT family N-acetyltransferase</fullName>
        <ecNumber evidence="2">2.3.-.-</ecNumber>
    </submittedName>
</protein>
<name>A0ABW5WZ38_9STAP</name>
<keyword evidence="2" id="KW-0808">Transferase</keyword>
<dbReference type="RefSeq" id="WP_377773322.1">
    <property type="nucleotide sequence ID" value="NZ_JBHUOQ010000001.1"/>
</dbReference>
<reference evidence="3" key="1">
    <citation type="journal article" date="2019" name="Int. J. Syst. Evol. Microbiol.">
        <title>The Global Catalogue of Microorganisms (GCM) 10K type strain sequencing project: providing services to taxonomists for standard genome sequencing and annotation.</title>
        <authorList>
            <consortium name="The Broad Institute Genomics Platform"/>
            <consortium name="The Broad Institute Genome Sequencing Center for Infectious Disease"/>
            <person name="Wu L."/>
            <person name="Ma J."/>
        </authorList>
    </citation>
    <scope>NUCLEOTIDE SEQUENCE [LARGE SCALE GENOMIC DNA]</scope>
    <source>
        <strain evidence="3">KCTC 33575</strain>
    </source>
</reference>
<evidence type="ECO:0000259" key="1">
    <source>
        <dbReference type="PROSITE" id="PS51186"/>
    </source>
</evidence>
<dbReference type="Pfam" id="PF13508">
    <property type="entry name" value="Acetyltransf_7"/>
    <property type="match status" value="1"/>
</dbReference>
<keyword evidence="2" id="KW-0012">Acyltransferase</keyword>
<keyword evidence="3" id="KW-1185">Reference proteome</keyword>
<dbReference type="CDD" id="cd04301">
    <property type="entry name" value="NAT_SF"/>
    <property type="match status" value="1"/>
</dbReference>
<dbReference type="InterPro" id="IPR016181">
    <property type="entry name" value="Acyl_CoA_acyltransferase"/>
</dbReference>